<comment type="caution">
    <text evidence="2">The sequence shown here is derived from an EMBL/GenBank/DDBJ whole genome shotgun (WGS) entry which is preliminary data.</text>
</comment>
<protein>
    <recommendedName>
        <fullName evidence="4">PH domain-containing protein</fullName>
    </recommendedName>
</protein>
<dbReference type="Proteomes" id="UP001165060">
    <property type="component" value="Unassembled WGS sequence"/>
</dbReference>
<proteinExistence type="predicted"/>
<evidence type="ECO:0000313" key="3">
    <source>
        <dbReference type="Proteomes" id="UP001165060"/>
    </source>
</evidence>
<evidence type="ECO:0008006" key="4">
    <source>
        <dbReference type="Google" id="ProtNLM"/>
    </source>
</evidence>
<organism evidence="2 3">
    <name type="scientific">Tetraparma gracilis</name>
    <dbReference type="NCBI Taxonomy" id="2962635"/>
    <lineage>
        <taxon>Eukaryota</taxon>
        <taxon>Sar</taxon>
        <taxon>Stramenopiles</taxon>
        <taxon>Ochrophyta</taxon>
        <taxon>Bolidophyceae</taxon>
        <taxon>Parmales</taxon>
        <taxon>Triparmaceae</taxon>
        <taxon>Tetraparma</taxon>
    </lineage>
</organism>
<feature type="region of interest" description="Disordered" evidence="1">
    <location>
        <begin position="424"/>
        <end position="490"/>
    </location>
</feature>
<reference evidence="2 3" key="1">
    <citation type="journal article" date="2023" name="Commun. Biol.">
        <title>Genome analysis of Parmales, the sister group of diatoms, reveals the evolutionary specialization of diatoms from phago-mixotrophs to photoautotrophs.</title>
        <authorList>
            <person name="Ban H."/>
            <person name="Sato S."/>
            <person name="Yoshikawa S."/>
            <person name="Yamada K."/>
            <person name="Nakamura Y."/>
            <person name="Ichinomiya M."/>
            <person name="Sato N."/>
            <person name="Blanc-Mathieu R."/>
            <person name="Endo H."/>
            <person name="Kuwata A."/>
            <person name="Ogata H."/>
        </authorList>
    </citation>
    <scope>NUCLEOTIDE SEQUENCE [LARGE SCALE GENOMIC DNA]</scope>
</reference>
<evidence type="ECO:0000256" key="1">
    <source>
        <dbReference type="SAM" id="MobiDB-lite"/>
    </source>
</evidence>
<feature type="region of interest" description="Disordered" evidence="1">
    <location>
        <begin position="1"/>
        <end position="37"/>
    </location>
</feature>
<feature type="compositionally biased region" description="Low complexity" evidence="1">
    <location>
        <begin position="13"/>
        <end position="27"/>
    </location>
</feature>
<name>A0ABQ6MW86_9STRA</name>
<gene>
    <name evidence="2" type="ORF">TeGR_g557</name>
</gene>
<sequence>MAALSHKPPSSPSSPSRASPTKPIASPIRPPLPPTSHIVGTTGIKITLPPSVVARHLAAQRQNRVDIPDLQLSSSGALMTHTAPLSALVSSSADMAARPLHEPAPFSIPRDSAAAIVAEEPTALLLSPRINETPEESGKGAGIGPFGGVPLSPASLVPPPQLVVNTNHHMQIIDVSHTLAADATVYSVLSGCTSDAQSGRLIMGTTVTKHNAAAAGGFSRRKIYVNFDDNTLRVMHTVPLIQSFMSESKGVFYLYTCYAACPWEKSSRGKERMLRNRTYLDENMKKNTLCLVQRGGPESLVISFDTHEEYEFWLSGLRLLQMQSYQYHTFMRRELQKASTNTAIKRMGQSKGVWASILSMSRKAREKRKAMGRTEKEEAAQVAECVKVEAAAVVLGEEGADENEGGGGEGGGVGGEAAIVGKVEVDDEPHNGNAGEEDDDAQVQRARELENAQVQSARELTADPLPFGGAGNDKVIGDDAGSEWAVNNQG</sequence>
<evidence type="ECO:0000313" key="2">
    <source>
        <dbReference type="EMBL" id="GMI34027.1"/>
    </source>
</evidence>
<keyword evidence="3" id="KW-1185">Reference proteome</keyword>
<dbReference type="EMBL" id="BRYB01000614">
    <property type="protein sequence ID" value="GMI34027.1"/>
    <property type="molecule type" value="Genomic_DNA"/>
</dbReference>
<accession>A0ABQ6MW86</accession>